<dbReference type="InterPro" id="IPR000504">
    <property type="entry name" value="RRM_dom"/>
</dbReference>
<dbReference type="Pfam" id="PF08662">
    <property type="entry name" value="eIF2A"/>
    <property type="match status" value="1"/>
</dbReference>
<dbReference type="InterPro" id="IPR015943">
    <property type="entry name" value="WD40/YVTN_repeat-like_dom_sf"/>
</dbReference>
<dbReference type="GO" id="GO:0003743">
    <property type="term" value="F:translation initiation factor activity"/>
    <property type="evidence" value="ECO:0007669"/>
    <property type="project" value="UniProtKB-UniRule"/>
</dbReference>
<dbReference type="AlphaFoldDB" id="A0A9N9BBF3"/>
<reference evidence="11" key="1">
    <citation type="submission" date="2021-06" db="EMBL/GenBank/DDBJ databases">
        <authorList>
            <person name="Kallberg Y."/>
            <person name="Tangrot J."/>
            <person name="Rosling A."/>
        </authorList>
    </citation>
    <scope>NUCLEOTIDE SEQUENCE</scope>
    <source>
        <strain evidence="11">IA702</strain>
    </source>
</reference>
<dbReference type="GO" id="GO:0005852">
    <property type="term" value="C:eukaryotic translation initiation factor 3 complex"/>
    <property type="evidence" value="ECO:0007669"/>
    <property type="project" value="UniProtKB-UniRule"/>
</dbReference>
<dbReference type="Gene3D" id="2.130.10.10">
    <property type="entry name" value="YVTN repeat-like/Quinoprotein amine dehydrogenase"/>
    <property type="match status" value="2"/>
</dbReference>
<keyword evidence="4" id="KW-0853">WD repeat</keyword>
<evidence type="ECO:0000259" key="10">
    <source>
        <dbReference type="PROSITE" id="PS50102"/>
    </source>
</evidence>
<evidence type="ECO:0000256" key="6">
    <source>
        <dbReference type="ARBA" id="ARBA00022884"/>
    </source>
</evidence>
<evidence type="ECO:0000256" key="1">
    <source>
        <dbReference type="ARBA" id="ARBA00004496"/>
    </source>
</evidence>
<dbReference type="Gene3D" id="3.30.70.330">
    <property type="match status" value="1"/>
</dbReference>
<name>A0A9N9BBF3_9GLOM</name>
<comment type="subcellular location">
    <subcellularLocation>
        <location evidence="1 8 9">Cytoplasm</location>
    </subcellularLocation>
</comment>
<dbReference type="PIRSF" id="PIRSF036424">
    <property type="entry name" value="eIF3b"/>
    <property type="match status" value="1"/>
</dbReference>
<evidence type="ECO:0000313" key="11">
    <source>
        <dbReference type="EMBL" id="CAG8560285.1"/>
    </source>
</evidence>
<evidence type="ECO:0000256" key="5">
    <source>
        <dbReference type="ARBA" id="ARBA00022737"/>
    </source>
</evidence>
<comment type="function">
    <text evidence="9">Component of the eukaryotic translation initiation factor 3 (eIF-3) complex, which is involved in protein synthesis and, together with other initiation factors, stimulates binding of mRNA and methionyl-tRNAi to the 40S ribosome.</text>
</comment>
<dbReference type="InterPro" id="IPR035979">
    <property type="entry name" value="RBD_domain_sf"/>
</dbReference>
<comment type="caution">
    <text evidence="11">The sequence shown here is derived from an EMBL/GenBank/DDBJ whole genome shotgun (WGS) entry which is preliminary data.</text>
</comment>
<dbReference type="InterPro" id="IPR034363">
    <property type="entry name" value="eIF3B_RRM"/>
</dbReference>
<dbReference type="HAMAP" id="MF_03001">
    <property type="entry name" value="eIF3b"/>
    <property type="match status" value="1"/>
</dbReference>
<keyword evidence="2 8" id="KW-0963">Cytoplasm</keyword>
<dbReference type="CDD" id="cd12278">
    <property type="entry name" value="RRM_eIF3B"/>
    <property type="match status" value="1"/>
</dbReference>
<dbReference type="PROSITE" id="PS50102">
    <property type="entry name" value="RRM"/>
    <property type="match status" value="1"/>
</dbReference>
<dbReference type="GO" id="GO:0033290">
    <property type="term" value="C:eukaryotic 48S preinitiation complex"/>
    <property type="evidence" value="ECO:0007669"/>
    <property type="project" value="UniProtKB-UniRule"/>
</dbReference>
<dbReference type="GO" id="GO:0003723">
    <property type="term" value="F:RNA binding"/>
    <property type="evidence" value="ECO:0007669"/>
    <property type="project" value="UniProtKB-UniRule"/>
</dbReference>
<keyword evidence="3 8" id="KW-0396">Initiation factor</keyword>
<sequence length="745" mass="86684">MIAFDINNLPASEDELDYSDIEAKYQVPFEEGFDNIIVVDKVPIVEESKKDKLFRTMRKIFRTAGVGEIKEGGISMPMELNAETGKQTSKGFLFIEMETAEQANLAVKQLNNHPMDRSHILAINRFTDIEKYSQLKEEYVEPEEEKFAEREHLRSWLTDPQARDQFVLHRGDEVIINWNRRTEPPEEIHKRQYWTETYVQWSPLGTYLATFHRQGIALWGGPSWNKIIRFVHPGVKLIDFSPNERYLVTWSNEPITLNNGIPGSPFGMEDEGNQLIIWDVHFGALLRSFPSSTSPDDTSNKITWPMFKWSHNDKYFGRVTVGQQISIYETPGMGLVGRKSIKVEGVVDFEWAPVSERDKEKEKDKSKDKHGDKKAREEIISFWTPEIGNQPARVTLMSIPSKEIIRTKNLFSVANCKLHWQSNGDFLCVKVDRHTKTKKSKFANLEIFRVREKDIPVEVIEVKDTVIAFAWEPKGERFVIITTNDPTYGQPNTTPKTSVVFYYLDKAKPVNGTQSIANFKLIKTLDKKTTNSIFWSPRGRHVILATLRSQSNFDLEFWDLDFEGTAEQKEAARQDPGASLQLMSVQEHYNVTDIEWDPTGRYVITSSSMWRHSAEIGYTIWDFKGTQMQRYLLDKFKQLLWRPRPRSLLTNEQKKKVRRNLREYSKVFEEEDALAQTSVSKEQIAHRRRLMDEWNAWRKRVESELAEERELAGLPPVDTREDEGVEVIEEWVEEVVEETEEIVDE</sequence>
<dbReference type="EMBL" id="CAJVPJ010000846">
    <property type="protein sequence ID" value="CAG8560285.1"/>
    <property type="molecule type" value="Genomic_DNA"/>
</dbReference>
<keyword evidence="7 8" id="KW-0648">Protein biosynthesis</keyword>
<evidence type="ECO:0000256" key="3">
    <source>
        <dbReference type="ARBA" id="ARBA00022540"/>
    </source>
</evidence>
<gene>
    <name evidence="8" type="primary">PRT1</name>
    <name evidence="11" type="ORF">POCULU_LOCUS5473</name>
</gene>
<dbReference type="SUPFAM" id="SSF82171">
    <property type="entry name" value="DPP6 N-terminal domain-like"/>
    <property type="match status" value="1"/>
</dbReference>
<evidence type="ECO:0000256" key="7">
    <source>
        <dbReference type="ARBA" id="ARBA00022917"/>
    </source>
</evidence>
<protein>
    <recommendedName>
        <fullName evidence="8">Eukaryotic translation initiation factor 3 subunit B</fullName>
        <shortName evidence="8">eIF3b</shortName>
    </recommendedName>
    <alternativeName>
        <fullName evidence="8">Eukaryotic translation initiation factor 3 90 kDa subunit homolog</fullName>
        <shortName evidence="8">eIF3 p90</shortName>
    </alternativeName>
    <alternativeName>
        <fullName evidence="8">Translation initiation factor eIF3, p90 subunit homolog</fullName>
    </alternativeName>
</protein>
<dbReference type="FunFam" id="3.30.70.330:FF:000235">
    <property type="entry name" value="Eukaryotic translation initiation factor 3 subunit B"/>
    <property type="match status" value="1"/>
</dbReference>
<evidence type="ECO:0000256" key="9">
    <source>
        <dbReference type="PIRNR" id="PIRNR036424"/>
    </source>
</evidence>
<dbReference type="InterPro" id="IPR011400">
    <property type="entry name" value="EIF3B"/>
</dbReference>
<keyword evidence="12" id="KW-1185">Reference proteome</keyword>
<evidence type="ECO:0000256" key="4">
    <source>
        <dbReference type="ARBA" id="ARBA00022574"/>
    </source>
</evidence>
<keyword evidence="6 8" id="KW-0694">RNA-binding</keyword>
<dbReference type="OrthoDB" id="10250414at2759"/>
<proteinExistence type="inferred from homology"/>
<dbReference type="GO" id="GO:0031369">
    <property type="term" value="F:translation initiation factor binding"/>
    <property type="evidence" value="ECO:0007669"/>
    <property type="project" value="InterPro"/>
</dbReference>
<dbReference type="PANTHER" id="PTHR14068:SF0">
    <property type="entry name" value="EUKARYOTIC TRANSLATION INITIATION FACTOR 3 SUBUNIT B"/>
    <property type="match status" value="1"/>
</dbReference>
<dbReference type="InterPro" id="IPR013979">
    <property type="entry name" value="TIF_beta_prop-like"/>
</dbReference>
<accession>A0A9N9BBF3</accession>
<comment type="function">
    <text evidence="8">RNA-binding component of the eukaryotic translation initiation factor 3 (eIF-3) complex, which is involved in protein synthesis of a specialized repertoire of mRNAs and, together with other initiation factors, stimulates binding of mRNA and methionyl-tRNAi to the 40S ribosome. The eIF-3 complex specifically targets and initiates translation of a subset of mRNAs involved in cell proliferation.</text>
</comment>
<evidence type="ECO:0000256" key="2">
    <source>
        <dbReference type="ARBA" id="ARBA00022490"/>
    </source>
</evidence>
<organism evidence="11 12">
    <name type="scientific">Paraglomus occultum</name>
    <dbReference type="NCBI Taxonomy" id="144539"/>
    <lineage>
        <taxon>Eukaryota</taxon>
        <taxon>Fungi</taxon>
        <taxon>Fungi incertae sedis</taxon>
        <taxon>Mucoromycota</taxon>
        <taxon>Glomeromycotina</taxon>
        <taxon>Glomeromycetes</taxon>
        <taxon>Paraglomerales</taxon>
        <taxon>Paraglomeraceae</taxon>
        <taxon>Paraglomus</taxon>
    </lineage>
</organism>
<dbReference type="GO" id="GO:0016282">
    <property type="term" value="C:eukaryotic 43S preinitiation complex"/>
    <property type="evidence" value="ECO:0007669"/>
    <property type="project" value="UniProtKB-UniRule"/>
</dbReference>
<dbReference type="PANTHER" id="PTHR14068">
    <property type="entry name" value="EUKARYOTIC TRANSLATION INITIATION FACTOR 3 EIF3 -RELATED"/>
    <property type="match status" value="1"/>
</dbReference>
<dbReference type="FunFam" id="2.130.10.10:FF:000419">
    <property type="entry name" value="Eukaryotic translation initiation factor 3 subunit B"/>
    <property type="match status" value="1"/>
</dbReference>
<dbReference type="Proteomes" id="UP000789572">
    <property type="component" value="Unassembled WGS sequence"/>
</dbReference>
<comment type="subunit">
    <text evidence="8 9">Component of the eukaryotic translation initiation factor 3 (eIF-3) complex.</text>
</comment>
<evidence type="ECO:0000313" key="12">
    <source>
        <dbReference type="Proteomes" id="UP000789572"/>
    </source>
</evidence>
<keyword evidence="5" id="KW-0677">Repeat</keyword>
<evidence type="ECO:0000256" key="8">
    <source>
        <dbReference type="HAMAP-Rule" id="MF_03001"/>
    </source>
</evidence>
<dbReference type="GO" id="GO:0001732">
    <property type="term" value="P:formation of cytoplasmic translation initiation complex"/>
    <property type="evidence" value="ECO:0007669"/>
    <property type="project" value="UniProtKB-UniRule"/>
</dbReference>
<comment type="similarity">
    <text evidence="8 9">Belongs to the eIF-3 subunit B family.</text>
</comment>
<dbReference type="InterPro" id="IPR012677">
    <property type="entry name" value="Nucleotide-bd_a/b_plait_sf"/>
</dbReference>
<feature type="domain" description="RRM" evidence="10">
    <location>
        <begin position="35"/>
        <end position="128"/>
    </location>
</feature>
<dbReference type="SUPFAM" id="SSF54928">
    <property type="entry name" value="RNA-binding domain, RBD"/>
    <property type="match status" value="1"/>
</dbReference>